<keyword evidence="6" id="KW-0653">Protein transport</keyword>
<keyword evidence="12" id="KW-1185">Reference proteome</keyword>
<evidence type="ECO:0000256" key="9">
    <source>
        <dbReference type="SAM" id="Phobius"/>
    </source>
</evidence>
<evidence type="ECO:0000259" key="10">
    <source>
        <dbReference type="SMART" id="SM00228"/>
    </source>
</evidence>
<keyword evidence="7 9" id="KW-1133">Transmembrane helix</keyword>
<evidence type="ECO:0000256" key="4">
    <source>
        <dbReference type="ARBA" id="ARBA00022519"/>
    </source>
</evidence>
<evidence type="ECO:0000256" key="3">
    <source>
        <dbReference type="ARBA" id="ARBA00022475"/>
    </source>
</evidence>
<protein>
    <submittedName>
        <fullName evidence="11">General secretion pathway protein C</fullName>
    </submittedName>
</protein>
<dbReference type="Gene3D" id="2.30.42.10">
    <property type="match status" value="1"/>
</dbReference>
<keyword evidence="3" id="KW-1003">Cell membrane</keyword>
<evidence type="ECO:0000256" key="6">
    <source>
        <dbReference type="ARBA" id="ARBA00022927"/>
    </source>
</evidence>
<dbReference type="Pfam" id="PF13180">
    <property type="entry name" value="PDZ_2"/>
    <property type="match status" value="1"/>
</dbReference>
<evidence type="ECO:0000313" key="11">
    <source>
        <dbReference type="EMBL" id="BAU48201.1"/>
    </source>
</evidence>
<dbReference type="InterPro" id="IPR036034">
    <property type="entry name" value="PDZ_sf"/>
</dbReference>
<feature type="transmembrane region" description="Helical" evidence="9">
    <location>
        <begin position="27"/>
        <end position="49"/>
    </location>
</feature>
<keyword evidence="2" id="KW-0813">Transport</keyword>
<dbReference type="RefSeq" id="WP_169924021.1">
    <property type="nucleotide sequence ID" value="NZ_AP014936.1"/>
</dbReference>
<proteinExistence type="predicted"/>
<keyword evidence="8 9" id="KW-0472">Membrane</keyword>
<evidence type="ECO:0000256" key="7">
    <source>
        <dbReference type="ARBA" id="ARBA00022989"/>
    </source>
</evidence>
<evidence type="ECO:0000256" key="5">
    <source>
        <dbReference type="ARBA" id="ARBA00022692"/>
    </source>
</evidence>
<dbReference type="GO" id="GO:0005886">
    <property type="term" value="C:plasma membrane"/>
    <property type="evidence" value="ECO:0007669"/>
    <property type="project" value="UniProtKB-SubCell"/>
</dbReference>
<evidence type="ECO:0000256" key="2">
    <source>
        <dbReference type="ARBA" id="ARBA00022448"/>
    </source>
</evidence>
<gene>
    <name evidence="11" type="ORF">SVA_1641</name>
</gene>
<organism evidence="11 12">
    <name type="scientific">Sulfurifustis variabilis</name>
    <dbReference type="NCBI Taxonomy" id="1675686"/>
    <lineage>
        <taxon>Bacteria</taxon>
        <taxon>Pseudomonadati</taxon>
        <taxon>Pseudomonadota</taxon>
        <taxon>Gammaproteobacteria</taxon>
        <taxon>Acidiferrobacterales</taxon>
        <taxon>Acidiferrobacteraceae</taxon>
        <taxon>Sulfurifustis</taxon>
    </lineage>
</organism>
<accession>A0A1B4VBP8</accession>
<dbReference type="Proteomes" id="UP000218899">
    <property type="component" value="Chromosome"/>
</dbReference>
<dbReference type="SUPFAM" id="SSF50156">
    <property type="entry name" value="PDZ domain-like"/>
    <property type="match status" value="1"/>
</dbReference>
<sequence length="303" mass="31859">MPSTGPSGRDLSPHLVEQLEKLFARRWVALLINAAVLVLLSASLAQWTWRLWQPPVPPVSPSSATTSGAADFNLDALLATNLFGHAAPASSGPVVLDHIPPSSLNLVLSGVMVTPAGSFALISADGGPEMPFAVGEDIVAGTTLYAVYADRVLIRRGGATESLMLKDTGPALPGGSVVLPPAASPARGSPRGAPEVQRLGGNTYSVNREQMNRQLQRPEFLSQALMVPNAGGGFLVREVQAGSLYEKLGLRVGDVIQSVNGQAVNTVDDVMKLYQQFSAGGTSQVSVDIRRAGKNESLQYNLQ</sequence>
<dbReference type="InterPro" id="IPR001478">
    <property type="entry name" value="PDZ"/>
</dbReference>
<dbReference type="Pfam" id="PF11356">
    <property type="entry name" value="T2SSC"/>
    <property type="match status" value="1"/>
</dbReference>
<dbReference type="InterPro" id="IPR024961">
    <property type="entry name" value="T2SS_GspC_N"/>
</dbReference>
<dbReference type="Gene3D" id="2.30.30.830">
    <property type="match status" value="1"/>
</dbReference>
<evidence type="ECO:0000313" key="12">
    <source>
        <dbReference type="Proteomes" id="UP000218899"/>
    </source>
</evidence>
<keyword evidence="5 9" id="KW-0812">Transmembrane</keyword>
<dbReference type="AlphaFoldDB" id="A0A1B4VBP8"/>
<dbReference type="EMBL" id="AP014936">
    <property type="protein sequence ID" value="BAU48201.1"/>
    <property type="molecule type" value="Genomic_DNA"/>
</dbReference>
<keyword evidence="4" id="KW-0997">Cell inner membrane</keyword>
<evidence type="ECO:0000256" key="1">
    <source>
        <dbReference type="ARBA" id="ARBA00004533"/>
    </source>
</evidence>
<reference evidence="11 12" key="1">
    <citation type="submission" date="2015-08" db="EMBL/GenBank/DDBJ databases">
        <title>Complete genome sequence of Sulfurifustis variabilis.</title>
        <authorList>
            <person name="Miura A."/>
            <person name="Kojima H."/>
            <person name="Fukui M."/>
        </authorList>
    </citation>
    <scope>NUCLEOTIDE SEQUENCE [LARGE SCALE GENOMIC DNA]</scope>
    <source>
        <strain evidence="12">skN76</strain>
    </source>
</reference>
<evidence type="ECO:0000256" key="8">
    <source>
        <dbReference type="ARBA" id="ARBA00023136"/>
    </source>
</evidence>
<dbReference type="KEGG" id="sva:SVA_1641"/>
<comment type="subcellular location">
    <subcellularLocation>
        <location evidence="1">Cell inner membrane</location>
    </subcellularLocation>
</comment>
<feature type="domain" description="PDZ" evidence="10">
    <location>
        <begin position="223"/>
        <end position="293"/>
    </location>
</feature>
<dbReference type="SMART" id="SM00228">
    <property type="entry name" value="PDZ"/>
    <property type="match status" value="1"/>
</dbReference>
<dbReference type="GO" id="GO:0015031">
    <property type="term" value="P:protein transport"/>
    <property type="evidence" value="ECO:0007669"/>
    <property type="project" value="UniProtKB-KW"/>
</dbReference>
<name>A0A1B4VBP8_9GAMM</name>